<reference evidence="4 5" key="1">
    <citation type="submission" date="2019-07" db="EMBL/GenBank/DDBJ databases">
        <title>Thalassofilum flectens gen. nov., sp. nov., a novel moderate thermophilic anaerobe from a shallow sea hot spring in Kunashir Island (Russia), representing a new family in the order Bacteroidales, and proposal of Thalassofilacea fam. nov.</title>
        <authorList>
            <person name="Kochetkova T.V."/>
            <person name="Podosokorskaya O.A."/>
            <person name="Novikov A."/>
            <person name="Elcheninov A.G."/>
            <person name="Toshchakov S.V."/>
            <person name="Kublanov I.V."/>
        </authorList>
    </citation>
    <scope>NUCLEOTIDE SEQUENCE [LARGE SCALE GENOMIC DNA]</scope>
    <source>
        <strain evidence="4 5">38-H</strain>
    </source>
</reference>
<dbReference type="EMBL" id="CP041345">
    <property type="protein sequence ID" value="QKG80341.1"/>
    <property type="molecule type" value="Genomic_DNA"/>
</dbReference>
<evidence type="ECO:0000313" key="4">
    <source>
        <dbReference type="EMBL" id="QKG80341.1"/>
    </source>
</evidence>
<dbReference type="InterPro" id="IPR020904">
    <property type="entry name" value="Sc_DH/Rdtase_CS"/>
</dbReference>
<accession>A0A7D4BSE4</accession>
<dbReference type="AlphaFoldDB" id="A0A7D4BSE4"/>
<dbReference type="Gene3D" id="3.40.50.720">
    <property type="entry name" value="NAD(P)-binding Rossmann-like Domain"/>
    <property type="match status" value="1"/>
</dbReference>
<gene>
    <name evidence="4" type="ORF">FHG85_08720</name>
</gene>
<dbReference type="RefSeq" id="WP_173074965.1">
    <property type="nucleotide sequence ID" value="NZ_CP041345.1"/>
</dbReference>
<dbReference type="GO" id="GO:0016491">
    <property type="term" value="F:oxidoreductase activity"/>
    <property type="evidence" value="ECO:0007669"/>
    <property type="project" value="UniProtKB-KW"/>
</dbReference>
<dbReference type="InterPro" id="IPR002347">
    <property type="entry name" value="SDR_fam"/>
</dbReference>
<dbReference type="KEGG" id="ttz:FHG85_08720"/>
<proteinExistence type="inferred from homology"/>
<dbReference type="SUPFAM" id="SSF51735">
    <property type="entry name" value="NAD(P)-binding Rossmann-fold domains"/>
    <property type="match status" value="1"/>
</dbReference>
<dbReference type="PANTHER" id="PTHR44196">
    <property type="entry name" value="DEHYDROGENASE/REDUCTASE SDR FAMILY MEMBER 7B"/>
    <property type="match status" value="1"/>
</dbReference>
<dbReference type="GO" id="GO:0016020">
    <property type="term" value="C:membrane"/>
    <property type="evidence" value="ECO:0007669"/>
    <property type="project" value="TreeGrafter"/>
</dbReference>
<organism evidence="4 5">
    <name type="scientific">Tenuifilum thalassicum</name>
    <dbReference type="NCBI Taxonomy" id="2590900"/>
    <lineage>
        <taxon>Bacteria</taxon>
        <taxon>Pseudomonadati</taxon>
        <taxon>Bacteroidota</taxon>
        <taxon>Bacteroidia</taxon>
        <taxon>Bacteroidales</taxon>
        <taxon>Tenuifilaceae</taxon>
        <taxon>Tenuifilum</taxon>
    </lineage>
</organism>
<dbReference type="PANTHER" id="PTHR44196:SF1">
    <property type="entry name" value="DEHYDROGENASE_REDUCTASE SDR FAMILY MEMBER 7B"/>
    <property type="match status" value="1"/>
</dbReference>
<keyword evidence="2" id="KW-0560">Oxidoreductase</keyword>
<dbReference type="PRINTS" id="PR00080">
    <property type="entry name" value="SDRFAMILY"/>
</dbReference>
<sequence>MVSFKNRLVWITGASSGIGRELALLLAEEGAHLILSSNDPKELSKVADECREFTSFCQEYPFDLSKPEEVNSTAETVVNTFGNIYLLINNGGISQRSLVKDTPVEIDRRIMEIDYFSYVILTKAVLPGMIEAGEGFIAATSSISGKFGFPLRSAYAAAKHAIQGFFETLRAEAKPHNISVTIAYPGRIQTNISLHAIDSKGNKHGVMDPGQQNGMPARECAKRYIRAIKKRKPEVYIGKSEILMVHIKRLFPRLFFRIVTKIKPT</sequence>
<dbReference type="PROSITE" id="PS00061">
    <property type="entry name" value="ADH_SHORT"/>
    <property type="match status" value="1"/>
</dbReference>
<dbReference type="NCBIfam" id="NF004825">
    <property type="entry name" value="PRK06181.1"/>
    <property type="match status" value="1"/>
</dbReference>
<dbReference type="PRINTS" id="PR00081">
    <property type="entry name" value="GDHRDH"/>
</dbReference>
<evidence type="ECO:0000256" key="3">
    <source>
        <dbReference type="RuleBase" id="RU000363"/>
    </source>
</evidence>
<comment type="similarity">
    <text evidence="1 3">Belongs to the short-chain dehydrogenases/reductases (SDR) family.</text>
</comment>
<dbReference type="InterPro" id="IPR036291">
    <property type="entry name" value="NAD(P)-bd_dom_sf"/>
</dbReference>
<protein>
    <submittedName>
        <fullName evidence="4">SDR family oxidoreductase</fullName>
    </submittedName>
</protein>
<dbReference type="Pfam" id="PF00106">
    <property type="entry name" value="adh_short"/>
    <property type="match status" value="1"/>
</dbReference>
<keyword evidence="5" id="KW-1185">Reference proteome</keyword>
<name>A0A7D4BSE4_9BACT</name>
<dbReference type="Proteomes" id="UP000500961">
    <property type="component" value="Chromosome"/>
</dbReference>
<evidence type="ECO:0000256" key="1">
    <source>
        <dbReference type="ARBA" id="ARBA00006484"/>
    </source>
</evidence>
<evidence type="ECO:0000256" key="2">
    <source>
        <dbReference type="ARBA" id="ARBA00023002"/>
    </source>
</evidence>
<evidence type="ECO:0000313" key="5">
    <source>
        <dbReference type="Proteomes" id="UP000500961"/>
    </source>
</evidence>